<keyword evidence="4 8" id="KW-0479">Metal-binding</keyword>
<dbReference type="InterPro" id="IPR000760">
    <property type="entry name" value="Inositol_monophosphatase-like"/>
</dbReference>
<comment type="similarity">
    <text evidence="3 8">Belongs to the inositol monophosphatase superfamily.</text>
</comment>
<dbReference type="Pfam" id="PF00459">
    <property type="entry name" value="Inositol_P"/>
    <property type="match status" value="1"/>
</dbReference>
<evidence type="ECO:0000256" key="1">
    <source>
        <dbReference type="ARBA" id="ARBA00001033"/>
    </source>
</evidence>
<sequence>MNALALDARETTLKEILQQAGALALAHFKSRRPGEYTLKGAQDFLTESDTMVEQYIRHKLKAAFPDDGILGEEIGGQADNSQLWIIDPIDGTANFARGIEHFCVVLAFVKDGVTLLGGIFNPATDELYLARKGVYVEKNGMPLRVATTSELQATSFELGWSNRVTQQRYLDVYTALLASGVNIRRGASGALALAWVAEGRTDGYAELHMNAWDCLAGLLMVEEAGGMICCFPKKHADIAHGGAVLAATPYIAPALSEATQIELNPLVSY</sequence>
<dbReference type="Proteomes" id="UP001279860">
    <property type="component" value="Unassembled WGS sequence"/>
</dbReference>
<dbReference type="PANTHER" id="PTHR20854:SF4">
    <property type="entry name" value="INOSITOL-1-MONOPHOSPHATASE-RELATED"/>
    <property type="match status" value="1"/>
</dbReference>
<proteinExistence type="inferred from homology"/>
<name>A0ABU4IUQ6_9VIBR</name>
<dbReference type="PANTHER" id="PTHR20854">
    <property type="entry name" value="INOSITOL MONOPHOSPHATASE"/>
    <property type="match status" value="1"/>
</dbReference>
<dbReference type="Gene3D" id="3.30.540.10">
    <property type="entry name" value="Fructose-1,6-Bisphosphatase, subunit A, domain 1"/>
    <property type="match status" value="1"/>
</dbReference>
<keyword evidence="7 8" id="KW-0460">Magnesium</keyword>
<evidence type="ECO:0000256" key="7">
    <source>
        <dbReference type="ARBA" id="ARBA00022842"/>
    </source>
</evidence>
<keyword evidence="5 8" id="KW-0378">Hydrolase</keyword>
<dbReference type="InterPro" id="IPR033942">
    <property type="entry name" value="IMPase"/>
</dbReference>
<evidence type="ECO:0000256" key="4">
    <source>
        <dbReference type="ARBA" id="ARBA00022723"/>
    </source>
</evidence>
<dbReference type="EMBL" id="JAWRCP010000001">
    <property type="protein sequence ID" value="MDW6092999.1"/>
    <property type="molecule type" value="Genomic_DNA"/>
</dbReference>
<comment type="caution">
    <text evidence="9">The sequence shown here is derived from an EMBL/GenBank/DDBJ whole genome shotgun (WGS) entry which is preliminary data.</text>
</comment>
<protein>
    <recommendedName>
        <fullName evidence="8">Inositol-1-monophosphatase</fullName>
        <ecNumber evidence="8">3.1.3.25</ecNumber>
    </recommendedName>
</protein>
<gene>
    <name evidence="9" type="ORF">SBX64_10600</name>
</gene>
<dbReference type="Gene3D" id="3.40.190.80">
    <property type="match status" value="1"/>
</dbReference>
<evidence type="ECO:0000256" key="3">
    <source>
        <dbReference type="ARBA" id="ARBA00009759"/>
    </source>
</evidence>
<evidence type="ECO:0000313" key="10">
    <source>
        <dbReference type="Proteomes" id="UP001279860"/>
    </source>
</evidence>
<evidence type="ECO:0000256" key="5">
    <source>
        <dbReference type="ARBA" id="ARBA00022801"/>
    </source>
</evidence>
<dbReference type="InterPro" id="IPR020583">
    <property type="entry name" value="Inositol_monoP_metal-BS"/>
</dbReference>
<comment type="catalytic activity">
    <reaction evidence="1 8">
        <text>a myo-inositol phosphate + H2O = myo-inositol + phosphate</text>
        <dbReference type="Rhea" id="RHEA:24056"/>
        <dbReference type="ChEBI" id="CHEBI:15377"/>
        <dbReference type="ChEBI" id="CHEBI:17268"/>
        <dbReference type="ChEBI" id="CHEBI:43474"/>
        <dbReference type="ChEBI" id="CHEBI:84139"/>
        <dbReference type="EC" id="3.1.3.25"/>
    </reaction>
</comment>
<keyword evidence="6" id="KW-0805">Transcription regulation</keyword>
<reference evidence="9 10" key="1">
    <citation type="submission" date="2023-11" db="EMBL/GenBank/DDBJ databases">
        <title>Plant-associative lifestyle of Vibrio porteresiae and its evolutionary dynamics.</title>
        <authorList>
            <person name="Rameshkumar N."/>
            <person name="Kirti K."/>
        </authorList>
    </citation>
    <scope>NUCLEOTIDE SEQUENCE [LARGE SCALE GENOMIC DNA]</scope>
    <source>
        <strain evidence="9 10">MSSRF7</strain>
    </source>
</reference>
<keyword evidence="10" id="KW-1185">Reference proteome</keyword>
<evidence type="ECO:0000256" key="2">
    <source>
        <dbReference type="ARBA" id="ARBA00001946"/>
    </source>
</evidence>
<evidence type="ECO:0000256" key="8">
    <source>
        <dbReference type="RuleBase" id="RU364068"/>
    </source>
</evidence>
<dbReference type="CDD" id="cd01639">
    <property type="entry name" value="IMPase"/>
    <property type="match status" value="1"/>
</dbReference>
<dbReference type="PROSITE" id="PS00629">
    <property type="entry name" value="IMP_1"/>
    <property type="match status" value="1"/>
</dbReference>
<comment type="cofactor">
    <cofactor evidence="2 8">
        <name>Mg(2+)</name>
        <dbReference type="ChEBI" id="CHEBI:18420"/>
    </cofactor>
</comment>
<keyword evidence="6" id="KW-0804">Transcription</keyword>
<evidence type="ECO:0000313" key="9">
    <source>
        <dbReference type="EMBL" id="MDW6092999.1"/>
    </source>
</evidence>
<dbReference type="EC" id="3.1.3.25" evidence="8"/>
<accession>A0ABU4IUQ6</accession>
<organism evidence="9 10">
    <name type="scientific">Vibrio rhizosphaerae</name>
    <dbReference type="NCBI Taxonomy" id="398736"/>
    <lineage>
        <taxon>Bacteria</taxon>
        <taxon>Pseudomonadati</taxon>
        <taxon>Pseudomonadota</taxon>
        <taxon>Gammaproteobacteria</taxon>
        <taxon>Vibrionales</taxon>
        <taxon>Vibrionaceae</taxon>
        <taxon>Vibrio</taxon>
    </lineage>
</organism>
<keyword evidence="6" id="KW-0889">Transcription antitermination</keyword>
<dbReference type="RefSeq" id="WP_038179239.1">
    <property type="nucleotide sequence ID" value="NZ_AP024903.1"/>
</dbReference>
<evidence type="ECO:0000256" key="6">
    <source>
        <dbReference type="ARBA" id="ARBA00022814"/>
    </source>
</evidence>
<dbReference type="SUPFAM" id="SSF56655">
    <property type="entry name" value="Carbohydrate phosphatase"/>
    <property type="match status" value="1"/>
</dbReference>
<dbReference type="PRINTS" id="PR00377">
    <property type="entry name" value="IMPHPHTASES"/>
</dbReference>